<organism evidence="3 4">
    <name type="scientific">Halanaerobium polyolivorans</name>
    <dbReference type="NCBI Taxonomy" id="2886943"/>
    <lineage>
        <taxon>Bacteria</taxon>
        <taxon>Bacillati</taxon>
        <taxon>Bacillota</taxon>
        <taxon>Clostridia</taxon>
        <taxon>Halanaerobiales</taxon>
        <taxon>Halanaerobiaceae</taxon>
        <taxon>Halanaerobium</taxon>
    </lineage>
</organism>
<evidence type="ECO:0000313" key="4">
    <source>
        <dbReference type="Proteomes" id="UP001199296"/>
    </source>
</evidence>
<proteinExistence type="predicted"/>
<name>A0AAW4WX90_9FIRM</name>
<keyword evidence="3" id="KW-0449">Lipoprotein</keyword>
<dbReference type="Pfam" id="PF17131">
    <property type="entry name" value="LolA_like"/>
    <property type="match status" value="1"/>
</dbReference>
<dbReference type="Proteomes" id="UP001199296">
    <property type="component" value="Unassembled WGS sequence"/>
</dbReference>
<sequence>MRKLFRNSLKITALILMILTVFSLSALAVDGREVMERVDERDTGDTRHALMGMDLIDESGDVRSRVIEVWSKTADQELDLDKTVMVFHEPSSVRNTRFLQVEVDGDDDDQWIYLPDLGRVRRISGAQGEDSFMGSDFTYDDMKSRELDDFEYELLGEEELGEYETYVVEAIPKNPEEEQYKKTISWVTKEHYIPVKVEMYDHDTGDLYKEMTVEHNIEKIDGIWTVFSTTMKDLDSGHSTRLYVQERNGEPLIEYNVDVSDQRFTQQFLRTGR</sequence>
<comment type="caution">
    <text evidence="3">The sequence shown here is derived from an EMBL/GenBank/DDBJ whole genome shotgun (WGS) entry which is preliminary data.</text>
</comment>
<accession>A0AAW4WX90</accession>
<gene>
    <name evidence="3" type="ORF">LJ207_03845</name>
</gene>
<dbReference type="InterPro" id="IPR029046">
    <property type="entry name" value="LolA/LolB/LppX"/>
</dbReference>
<feature type="domain" description="Uncharacterized protein TP-0789" evidence="2">
    <location>
        <begin position="81"/>
        <end position="270"/>
    </location>
</feature>
<dbReference type="EMBL" id="JAJFAT010000004">
    <property type="protein sequence ID" value="MCC3144453.1"/>
    <property type="molecule type" value="Genomic_DNA"/>
</dbReference>
<keyword evidence="1" id="KW-0732">Signal</keyword>
<protein>
    <submittedName>
        <fullName evidence="3">Outer membrane lipoprotein-sorting protein</fullName>
    </submittedName>
</protein>
<evidence type="ECO:0000259" key="2">
    <source>
        <dbReference type="Pfam" id="PF17131"/>
    </source>
</evidence>
<dbReference type="InterPro" id="IPR033399">
    <property type="entry name" value="TP_0789-like"/>
</dbReference>
<dbReference type="Gene3D" id="2.50.20.10">
    <property type="entry name" value="Lipoprotein localisation LolA/LolB/LppX"/>
    <property type="match status" value="1"/>
</dbReference>
<dbReference type="RefSeq" id="WP_229344227.1">
    <property type="nucleotide sequence ID" value="NZ_JAJFAT010000004.1"/>
</dbReference>
<evidence type="ECO:0000256" key="1">
    <source>
        <dbReference type="SAM" id="SignalP"/>
    </source>
</evidence>
<dbReference type="SUPFAM" id="SSF89392">
    <property type="entry name" value="Prokaryotic lipoproteins and lipoprotein localization factors"/>
    <property type="match status" value="1"/>
</dbReference>
<feature type="chain" id="PRO_5043811932" evidence="1">
    <location>
        <begin position="29"/>
        <end position="273"/>
    </location>
</feature>
<reference evidence="3 4" key="1">
    <citation type="submission" date="2021-10" db="EMBL/GenBank/DDBJ databases">
        <authorList>
            <person name="Grouzdev D.S."/>
            <person name="Pantiukh K.S."/>
            <person name="Krutkina M.S."/>
        </authorList>
    </citation>
    <scope>NUCLEOTIDE SEQUENCE [LARGE SCALE GENOMIC DNA]</scope>
    <source>
        <strain evidence="3 4">Z-7514</strain>
    </source>
</reference>
<feature type="signal peptide" evidence="1">
    <location>
        <begin position="1"/>
        <end position="28"/>
    </location>
</feature>
<dbReference type="AlphaFoldDB" id="A0AAW4WX90"/>
<evidence type="ECO:0000313" key="3">
    <source>
        <dbReference type="EMBL" id="MCC3144453.1"/>
    </source>
</evidence>
<dbReference type="CDD" id="cd16329">
    <property type="entry name" value="LolA_like"/>
    <property type="match status" value="1"/>
</dbReference>
<keyword evidence="4" id="KW-1185">Reference proteome</keyword>